<feature type="compositionally biased region" description="Low complexity" evidence="1">
    <location>
        <begin position="192"/>
        <end position="205"/>
    </location>
</feature>
<dbReference type="PhylomeDB" id="B4P5K1"/>
<feature type="region of interest" description="Disordered" evidence="1">
    <location>
        <begin position="1"/>
        <end position="37"/>
    </location>
</feature>
<keyword evidence="3" id="KW-1185">Reference proteome</keyword>
<evidence type="ECO:0000256" key="1">
    <source>
        <dbReference type="SAM" id="MobiDB-lite"/>
    </source>
</evidence>
<gene>
    <name evidence="2" type="primary">Dyak\GE12434</name>
    <name evidence="2" type="synonym">dyak_GLEANR_12689</name>
    <name evidence="2" type="synonym">GE12434</name>
    <name evidence="2" type="ORF">Dyak_GE12434</name>
</gene>
<proteinExistence type="predicted"/>
<dbReference type="OMA" id="DMPEPAT"/>
<evidence type="ECO:0000313" key="2">
    <source>
        <dbReference type="EMBL" id="EDW90798.1"/>
    </source>
</evidence>
<organism evidence="2 3">
    <name type="scientific">Drosophila yakuba</name>
    <name type="common">Fruit fly</name>
    <dbReference type="NCBI Taxonomy" id="7245"/>
    <lineage>
        <taxon>Eukaryota</taxon>
        <taxon>Metazoa</taxon>
        <taxon>Ecdysozoa</taxon>
        <taxon>Arthropoda</taxon>
        <taxon>Hexapoda</taxon>
        <taxon>Insecta</taxon>
        <taxon>Pterygota</taxon>
        <taxon>Neoptera</taxon>
        <taxon>Endopterygota</taxon>
        <taxon>Diptera</taxon>
        <taxon>Brachycera</taxon>
        <taxon>Muscomorpha</taxon>
        <taxon>Ephydroidea</taxon>
        <taxon>Drosophilidae</taxon>
        <taxon>Drosophila</taxon>
        <taxon>Sophophora</taxon>
    </lineage>
</organism>
<name>B4P5K1_DROYA</name>
<sequence length="220" mass="24127">MSSYRAIEIDSDSSEVGDTLVPNQSAGEKSKTTHDLGVKTTKFHKLDPELAYTCSLAQTNTSMSTATDGSSKTGRQRSRKSQHGARRISADLQFESVAVDELGAGGSKASKKRKMEKEATVAQDKVSVAIRNLVQSEEMQELIKRIANERVRCNFLLATYQLPDMNFALNTSMETLRNQFRERLKQRRDRGSANSSSLAPSPASSTQKGPTKGVVKAKKP</sequence>
<feature type="region of interest" description="Disordered" evidence="1">
    <location>
        <begin position="183"/>
        <end position="220"/>
    </location>
</feature>
<protein>
    <submittedName>
        <fullName evidence="2">Uncharacterized protein</fullName>
    </submittedName>
</protein>
<dbReference type="eggNOG" id="ENOG502TD6N">
    <property type="taxonomic scope" value="Eukaryota"/>
</dbReference>
<dbReference type="Proteomes" id="UP000002282">
    <property type="component" value="Chromosome 2R"/>
</dbReference>
<feature type="compositionally biased region" description="Basic residues" evidence="1">
    <location>
        <begin position="74"/>
        <end position="86"/>
    </location>
</feature>
<dbReference type="AlphaFoldDB" id="B4P5K1"/>
<dbReference type="HOGENOM" id="CLU_098786_0_0_1"/>
<dbReference type="EMBL" id="CM000158">
    <property type="protein sequence ID" value="EDW90798.1"/>
    <property type="molecule type" value="Genomic_DNA"/>
</dbReference>
<accession>B4P5K1</accession>
<dbReference type="OrthoDB" id="7995378at2759"/>
<reference evidence="2 3" key="1">
    <citation type="journal article" date="2007" name="Nature">
        <title>Evolution of genes and genomes on the Drosophila phylogeny.</title>
        <authorList>
            <consortium name="Drosophila 12 Genomes Consortium"/>
            <person name="Clark A.G."/>
            <person name="Eisen M.B."/>
            <person name="Smith D.R."/>
            <person name="Bergman C.M."/>
            <person name="Oliver B."/>
            <person name="Markow T.A."/>
            <person name="Kaufman T.C."/>
            <person name="Kellis M."/>
            <person name="Gelbart W."/>
            <person name="Iyer V.N."/>
            <person name="Pollard D.A."/>
            <person name="Sackton T.B."/>
            <person name="Larracuente A.M."/>
            <person name="Singh N.D."/>
            <person name="Abad J.P."/>
            <person name="Abt D.N."/>
            <person name="Adryan B."/>
            <person name="Aguade M."/>
            <person name="Akashi H."/>
            <person name="Anderson W.W."/>
            <person name="Aquadro C.F."/>
            <person name="Ardell D.H."/>
            <person name="Arguello R."/>
            <person name="Artieri C.G."/>
            <person name="Barbash D.A."/>
            <person name="Barker D."/>
            <person name="Barsanti P."/>
            <person name="Batterham P."/>
            <person name="Batzoglou S."/>
            <person name="Begun D."/>
            <person name="Bhutkar A."/>
            <person name="Blanco E."/>
            <person name="Bosak S.A."/>
            <person name="Bradley R.K."/>
            <person name="Brand A.D."/>
            <person name="Brent M.R."/>
            <person name="Brooks A.N."/>
            <person name="Brown R.H."/>
            <person name="Butlin R.K."/>
            <person name="Caggese C."/>
            <person name="Calvi B.R."/>
            <person name="Bernardo de Carvalho A."/>
            <person name="Caspi A."/>
            <person name="Castrezana S."/>
            <person name="Celniker S.E."/>
            <person name="Chang J.L."/>
            <person name="Chapple C."/>
            <person name="Chatterji S."/>
            <person name="Chinwalla A."/>
            <person name="Civetta A."/>
            <person name="Clifton S.W."/>
            <person name="Comeron J.M."/>
            <person name="Costello J.C."/>
            <person name="Coyne J.A."/>
            <person name="Daub J."/>
            <person name="David R.G."/>
            <person name="Delcher A.L."/>
            <person name="Delehaunty K."/>
            <person name="Do C.B."/>
            <person name="Ebling H."/>
            <person name="Edwards K."/>
            <person name="Eickbush T."/>
            <person name="Evans J.D."/>
            <person name="Filipski A."/>
            <person name="Findeiss S."/>
            <person name="Freyhult E."/>
            <person name="Fulton L."/>
            <person name="Fulton R."/>
            <person name="Garcia A.C."/>
            <person name="Gardiner A."/>
            <person name="Garfield D.A."/>
            <person name="Garvin B.E."/>
            <person name="Gibson G."/>
            <person name="Gilbert D."/>
            <person name="Gnerre S."/>
            <person name="Godfrey J."/>
            <person name="Good R."/>
            <person name="Gotea V."/>
            <person name="Gravely B."/>
            <person name="Greenberg A.J."/>
            <person name="Griffiths-Jones S."/>
            <person name="Gross S."/>
            <person name="Guigo R."/>
            <person name="Gustafson E.A."/>
            <person name="Haerty W."/>
            <person name="Hahn M.W."/>
            <person name="Halligan D.L."/>
            <person name="Halpern A.L."/>
            <person name="Halter G.M."/>
            <person name="Han M.V."/>
            <person name="Heger A."/>
            <person name="Hillier L."/>
            <person name="Hinrichs A.S."/>
            <person name="Holmes I."/>
            <person name="Hoskins R.A."/>
            <person name="Hubisz M.J."/>
            <person name="Hultmark D."/>
            <person name="Huntley M.A."/>
            <person name="Jaffe D.B."/>
            <person name="Jagadeeshan S."/>
            <person name="Jeck W.R."/>
            <person name="Johnson J."/>
            <person name="Jones C.D."/>
            <person name="Jordan W.C."/>
            <person name="Karpen G.H."/>
            <person name="Kataoka E."/>
            <person name="Keightley P.D."/>
            <person name="Kheradpour P."/>
            <person name="Kirkness E.F."/>
            <person name="Koerich L.B."/>
            <person name="Kristiansen K."/>
            <person name="Kudrna D."/>
            <person name="Kulathinal R.J."/>
            <person name="Kumar S."/>
            <person name="Kwok R."/>
            <person name="Lander E."/>
            <person name="Langley C.H."/>
            <person name="Lapoint R."/>
            <person name="Lazzaro B.P."/>
            <person name="Lee S.J."/>
            <person name="Levesque L."/>
            <person name="Li R."/>
            <person name="Lin C.F."/>
            <person name="Lin M.F."/>
            <person name="Lindblad-Toh K."/>
            <person name="Llopart A."/>
            <person name="Long M."/>
            <person name="Low L."/>
            <person name="Lozovsky E."/>
            <person name="Lu J."/>
            <person name="Luo M."/>
            <person name="Machado C.A."/>
            <person name="Makalowski W."/>
            <person name="Marzo M."/>
            <person name="Matsuda M."/>
            <person name="Matzkin L."/>
            <person name="McAllister B."/>
            <person name="McBride C.S."/>
            <person name="McKernan B."/>
            <person name="McKernan K."/>
            <person name="Mendez-Lago M."/>
            <person name="Minx P."/>
            <person name="Mollenhauer M.U."/>
            <person name="Montooth K."/>
            <person name="Mount S.M."/>
            <person name="Mu X."/>
            <person name="Myers E."/>
            <person name="Negre B."/>
            <person name="Newfeld S."/>
            <person name="Nielsen R."/>
            <person name="Noor M.A."/>
            <person name="O'Grady P."/>
            <person name="Pachter L."/>
            <person name="Papaceit M."/>
            <person name="Parisi M.J."/>
            <person name="Parisi M."/>
            <person name="Parts L."/>
            <person name="Pedersen J.S."/>
            <person name="Pesole G."/>
            <person name="Phillippy A.M."/>
            <person name="Ponting C.P."/>
            <person name="Pop M."/>
            <person name="Porcelli D."/>
            <person name="Powell J.R."/>
            <person name="Prohaska S."/>
            <person name="Pruitt K."/>
            <person name="Puig M."/>
            <person name="Quesneville H."/>
            <person name="Ram K.R."/>
            <person name="Rand D."/>
            <person name="Rasmussen M.D."/>
            <person name="Reed L.K."/>
            <person name="Reenan R."/>
            <person name="Reily A."/>
            <person name="Remington K.A."/>
            <person name="Rieger T.T."/>
            <person name="Ritchie M.G."/>
            <person name="Robin C."/>
            <person name="Rogers Y.H."/>
            <person name="Rohde C."/>
            <person name="Rozas J."/>
            <person name="Rubenfield M.J."/>
            <person name="Ruiz A."/>
            <person name="Russo S."/>
            <person name="Salzberg S.L."/>
            <person name="Sanchez-Gracia A."/>
            <person name="Saranga D.J."/>
            <person name="Sato H."/>
            <person name="Schaeffer S.W."/>
            <person name="Schatz M.C."/>
            <person name="Schlenke T."/>
            <person name="Schwartz R."/>
            <person name="Segarra C."/>
            <person name="Singh R.S."/>
            <person name="Sirot L."/>
            <person name="Sirota M."/>
            <person name="Sisneros N.B."/>
            <person name="Smith C.D."/>
            <person name="Smith T.F."/>
            <person name="Spieth J."/>
            <person name="Stage D.E."/>
            <person name="Stark A."/>
            <person name="Stephan W."/>
            <person name="Strausberg R.L."/>
            <person name="Strempel S."/>
            <person name="Sturgill D."/>
            <person name="Sutton G."/>
            <person name="Sutton G.G."/>
            <person name="Tao W."/>
            <person name="Teichmann S."/>
            <person name="Tobari Y.N."/>
            <person name="Tomimura Y."/>
            <person name="Tsolas J.M."/>
            <person name="Valente V.L."/>
            <person name="Venter E."/>
            <person name="Venter J.C."/>
            <person name="Vicario S."/>
            <person name="Vieira F.G."/>
            <person name="Vilella A.J."/>
            <person name="Villasante A."/>
            <person name="Walenz B."/>
            <person name="Wang J."/>
            <person name="Wasserman M."/>
            <person name="Watts T."/>
            <person name="Wilson D."/>
            <person name="Wilson R.K."/>
            <person name="Wing R.A."/>
            <person name="Wolfner M.F."/>
            <person name="Wong A."/>
            <person name="Wong G.K."/>
            <person name="Wu C.I."/>
            <person name="Wu G."/>
            <person name="Yamamoto D."/>
            <person name="Yang H.P."/>
            <person name="Yang S.P."/>
            <person name="Yorke J.A."/>
            <person name="Yoshida K."/>
            <person name="Zdobnov E."/>
            <person name="Zhang P."/>
            <person name="Zhang Y."/>
            <person name="Zimin A.V."/>
            <person name="Baldwin J."/>
            <person name="Abdouelleil A."/>
            <person name="Abdulkadir J."/>
            <person name="Abebe A."/>
            <person name="Abera B."/>
            <person name="Abreu J."/>
            <person name="Acer S.C."/>
            <person name="Aftuck L."/>
            <person name="Alexander A."/>
            <person name="An P."/>
            <person name="Anderson E."/>
            <person name="Anderson S."/>
            <person name="Arachi H."/>
            <person name="Azer M."/>
            <person name="Bachantsang P."/>
            <person name="Barry A."/>
            <person name="Bayul T."/>
            <person name="Berlin A."/>
            <person name="Bessette D."/>
            <person name="Bloom T."/>
            <person name="Blye J."/>
            <person name="Boguslavskiy L."/>
            <person name="Bonnet C."/>
            <person name="Boukhgalter B."/>
            <person name="Bourzgui I."/>
            <person name="Brown A."/>
            <person name="Cahill P."/>
            <person name="Channer S."/>
            <person name="Cheshatsang Y."/>
            <person name="Chuda L."/>
            <person name="Citroen M."/>
            <person name="Collymore A."/>
            <person name="Cooke P."/>
            <person name="Costello M."/>
            <person name="D'Aco K."/>
            <person name="Daza R."/>
            <person name="De Haan G."/>
            <person name="DeGray S."/>
            <person name="DeMaso C."/>
            <person name="Dhargay N."/>
            <person name="Dooley K."/>
            <person name="Dooley E."/>
            <person name="Doricent M."/>
            <person name="Dorje P."/>
            <person name="Dorjee K."/>
            <person name="Dupes A."/>
            <person name="Elong R."/>
            <person name="Falk J."/>
            <person name="Farina A."/>
            <person name="Faro S."/>
            <person name="Ferguson D."/>
            <person name="Fisher S."/>
            <person name="Foley C.D."/>
            <person name="Franke A."/>
            <person name="Friedrich D."/>
            <person name="Gadbois L."/>
            <person name="Gearin G."/>
            <person name="Gearin C.R."/>
            <person name="Giannoukos G."/>
            <person name="Goode T."/>
            <person name="Graham J."/>
            <person name="Grandbois E."/>
            <person name="Grewal S."/>
            <person name="Gyaltsen K."/>
            <person name="Hafez N."/>
            <person name="Hagos B."/>
            <person name="Hall J."/>
            <person name="Henson C."/>
            <person name="Hollinger A."/>
            <person name="Honan T."/>
            <person name="Huard M.D."/>
            <person name="Hughes L."/>
            <person name="Hurhula B."/>
            <person name="Husby M.E."/>
            <person name="Kamat A."/>
            <person name="Kanga B."/>
            <person name="Kashin S."/>
            <person name="Khazanovich D."/>
            <person name="Kisner P."/>
            <person name="Lance K."/>
            <person name="Lara M."/>
            <person name="Lee W."/>
            <person name="Lennon N."/>
            <person name="Letendre F."/>
            <person name="LeVine R."/>
            <person name="Lipovsky A."/>
            <person name="Liu X."/>
            <person name="Liu J."/>
            <person name="Liu S."/>
            <person name="Lokyitsang T."/>
            <person name="Lokyitsang Y."/>
            <person name="Lubonja R."/>
            <person name="Lui A."/>
            <person name="MacDonald P."/>
            <person name="Magnisalis V."/>
            <person name="Maru K."/>
            <person name="Matthews C."/>
            <person name="McCusker W."/>
            <person name="McDonough S."/>
            <person name="Mehta T."/>
            <person name="Meldrim J."/>
            <person name="Meneus L."/>
            <person name="Mihai O."/>
            <person name="Mihalev A."/>
            <person name="Mihova T."/>
            <person name="Mittelman R."/>
            <person name="Mlenga V."/>
            <person name="Montmayeur A."/>
            <person name="Mulrain L."/>
            <person name="Navidi A."/>
            <person name="Naylor J."/>
            <person name="Negash T."/>
            <person name="Nguyen T."/>
            <person name="Nguyen N."/>
            <person name="Nicol R."/>
            <person name="Norbu C."/>
            <person name="Norbu N."/>
            <person name="Novod N."/>
            <person name="O'Neill B."/>
            <person name="Osman S."/>
            <person name="Markiewicz E."/>
            <person name="Oyono O.L."/>
            <person name="Patti C."/>
            <person name="Phunkhang P."/>
            <person name="Pierre F."/>
            <person name="Priest M."/>
            <person name="Raghuraman S."/>
            <person name="Rege F."/>
            <person name="Reyes R."/>
            <person name="Rise C."/>
            <person name="Rogov P."/>
            <person name="Ross K."/>
            <person name="Ryan E."/>
            <person name="Settipalli S."/>
            <person name="Shea T."/>
            <person name="Sherpa N."/>
            <person name="Shi L."/>
            <person name="Shih D."/>
            <person name="Sparrow T."/>
            <person name="Spaulding J."/>
            <person name="Stalker J."/>
            <person name="Stange-Thomann N."/>
            <person name="Stavropoulos S."/>
            <person name="Stone C."/>
            <person name="Strader C."/>
            <person name="Tesfaye S."/>
            <person name="Thomson T."/>
            <person name="Thoulutsang Y."/>
            <person name="Thoulutsang D."/>
            <person name="Topham K."/>
            <person name="Topping I."/>
            <person name="Tsamla T."/>
            <person name="Vassiliev H."/>
            <person name="Vo A."/>
            <person name="Wangchuk T."/>
            <person name="Wangdi T."/>
            <person name="Weiand M."/>
            <person name="Wilkinson J."/>
            <person name="Wilson A."/>
            <person name="Yadav S."/>
            <person name="Young G."/>
            <person name="Yu Q."/>
            <person name="Zembek L."/>
            <person name="Zhong D."/>
            <person name="Zimmer A."/>
            <person name="Zwirko Z."/>
            <person name="Jaffe D.B."/>
            <person name="Alvarez P."/>
            <person name="Brockman W."/>
            <person name="Butler J."/>
            <person name="Chin C."/>
            <person name="Gnerre S."/>
            <person name="Grabherr M."/>
            <person name="Kleber M."/>
            <person name="Mauceli E."/>
            <person name="MacCallum I."/>
        </authorList>
    </citation>
    <scope>NUCLEOTIDE SEQUENCE [LARGE SCALE GENOMIC DNA]</scope>
    <source>
        <strain evidence="3">Tai18E2 / Tucson 14021-0261.01</strain>
    </source>
</reference>
<feature type="compositionally biased region" description="Polar residues" evidence="1">
    <location>
        <begin position="57"/>
        <end position="73"/>
    </location>
</feature>
<evidence type="ECO:0000313" key="3">
    <source>
        <dbReference type="Proteomes" id="UP000002282"/>
    </source>
</evidence>
<feature type="region of interest" description="Disordered" evidence="1">
    <location>
        <begin position="57"/>
        <end position="87"/>
    </location>
</feature>
<dbReference type="KEGG" id="dya:Dyak_GE12434"/>
<feature type="compositionally biased region" description="Basic and acidic residues" evidence="1">
    <location>
        <begin position="28"/>
        <end position="37"/>
    </location>
</feature>
<reference evidence="2 3" key="2">
    <citation type="journal article" date="2007" name="PLoS Biol.">
        <title>Principles of genome evolution in the Drosophila melanogaster species group.</title>
        <authorList>
            <person name="Ranz J.M."/>
            <person name="Maurin D."/>
            <person name="Chan Y.S."/>
            <person name="von Grotthuss M."/>
            <person name="Hillier L.W."/>
            <person name="Roote J."/>
            <person name="Ashburner M."/>
            <person name="Bergman C.M."/>
        </authorList>
    </citation>
    <scope>NUCLEOTIDE SEQUENCE [LARGE SCALE GENOMIC DNA]</scope>
    <source>
        <strain evidence="3">Tai18E2 / Tucson 14021-0261.01</strain>
    </source>
</reference>